<keyword evidence="3 7" id="KW-0238">DNA-binding</keyword>
<feature type="DNA-binding region" description="OmpR/PhoB-type" evidence="7">
    <location>
        <begin position="131"/>
        <end position="226"/>
    </location>
</feature>
<dbReference type="InterPro" id="IPR001789">
    <property type="entry name" value="Sig_transdc_resp-reg_receiver"/>
</dbReference>
<feature type="modified residue" description="4-aspartylphosphate" evidence="6">
    <location>
        <position position="49"/>
    </location>
</feature>
<dbReference type="SUPFAM" id="SSF52172">
    <property type="entry name" value="CheY-like"/>
    <property type="match status" value="1"/>
</dbReference>
<reference evidence="10 11" key="1">
    <citation type="submission" date="2024-06" db="EMBL/GenBank/DDBJ databases">
        <title>The Natural Products Discovery Center: Release of the First 8490 Sequenced Strains for Exploring Actinobacteria Biosynthetic Diversity.</title>
        <authorList>
            <person name="Kalkreuter E."/>
            <person name="Kautsar S.A."/>
            <person name="Yang D."/>
            <person name="Bader C.D."/>
            <person name="Teijaro C.N."/>
            <person name="Fluegel L."/>
            <person name="Davis C.M."/>
            <person name="Simpson J.R."/>
            <person name="Lauterbach L."/>
            <person name="Steele A.D."/>
            <person name="Gui C."/>
            <person name="Meng S."/>
            <person name="Li G."/>
            <person name="Viehrig K."/>
            <person name="Ye F."/>
            <person name="Su P."/>
            <person name="Kiefer A.F."/>
            <person name="Nichols A."/>
            <person name="Cepeda A.J."/>
            <person name="Yan W."/>
            <person name="Fan B."/>
            <person name="Jiang Y."/>
            <person name="Adhikari A."/>
            <person name="Zheng C.-J."/>
            <person name="Schuster L."/>
            <person name="Cowan T.M."/>
            <person name="Smanski M.J."/>
            <person name="Chevrette M.G."/>
            <person name="De Carvalho L.P.S."/>
            <person name="Shen B."/>
        </authorList>
    </citation>
    <scope>NUCLEOTIDE SEQUENCE [LARGE SCALE GENOMIC DNA]</scope>
    <source>
        <strain evidence="10 11">NPDC045705</strain>
    </source>
</reference>
<dbReference type="InterPro" id="IPR016032">
    <property type="entry name" value="Sig_transdc_resp-reg_C-effctor"/>
</dbReference>
<evidence type="ECO:0000256" key="6">
    <source>
        <dbReference type="PROSITE-ProRule" id="PRU00169"/>
    </source>
</evidence>
<evidence type="ECO:0000256" key="1">
    <source>
        <dbReference type="ARBA" id="ARBA00022553"/>
    </source>
</evidence>
<sequence>MLILVVAGDREFSVEVTRDLESGGHRVEKADGLGAVLARSQDVDAVLFDLSLSGTEGFEVCRAIRSASSVPLIVTDVRDDEFDRVLCFKLGVDDYVVRPCTTRELVVRLEAVVRRVGDTWQPWKGVAAHSEQVSDLGAVRIGLRSRVVAVYGREVALTRKEFDILALLASAPGRVFTREDIMREVWGHDGAGDTRTLGVHMVGLRRKLGIASLVETVRGIGFRLNVSRPARVGAGAGQVAGQVAGQSAEPGLSRV</sequence>
<dbReference type="Pfam" id="PF00486">
    <property type="entry name" value="Trans_reg_C"/>
    <property type="match status" value="1"/>
</dbReference>
<dbReference type="Gene3D" id="6.10.250.690">
    <property type="match status" value="1"/>
</dbReference>
<keyword evidence="11" id="KW-1185">Reference proteome</keyword>
<keyword evidence="4" id="KW-0804">Transcription</keyword>
<dbReference type="SMART" id="SM00448">
    <property type="entry name" value="REC"/>
    <property type="match status" value="1"/>
</dbReference>
<dbReference type="SMART" id="SM00862">
    <property type="entry name" value="Trans_reg_C"/>
    <property type="match status" value="1"/>
</dbReference>
<dbReference type="Gene3D" id="3.40.50.2300">
    <property type="match status" value="1"/>
</dbReference>
<dbReference type="InterPro" id="IPR036388">
    <property type="entry name" value="WH-like_DNA-bd_sf"/>
</dbReference>
<keyword evidence="1 6" id="KW-0597">Phosphoprotein</keyword>
<evidence type="ECO:0000313" key="10">
    <source>
        <dbReference type="EMBL" id="MEU7291871.1"/>
    </source>
</evidence>
<dbReference type="InterPro" id="IPR001867">
    <property type="entry name" value="OmpR/PhoB-type_DNA-bd"/>
</dbReference>
<evidence type="ECO:0000313" key="11">
    <source>
        <dbReference type="Proteomes" id="UP001551210"/>
    </source>
</evidence>
<dbReference type="PANTHER" id="PTHR48111:SF72">
    <property type="entry name" value="SENSORY TRANSDUCTION PROTEIN REGX3"/>
    <property type="match status" value="1"/>
</dbReference>
<dbReference type="RefSeq" id="WP_078623362.1">
    <property type="nucleotide sequence ID" value="NZ_JBEZAM010000001.1"/>
</dbReference>
<dbReference type="InterPro" id="IPR039420">
    <property type="entry name" value="WalR-like"/>
</dbReference>
<gene>
    <name evidence="10" type="ORF">AB0A76_01495</name>
</gene>
<evidence type="ECO:0000256" key="4">
    <source>
        <dbReference type="ARBA" id="ARBA00023163"/>
    </source>
</evidence>
<accession>A0ABV3CNT4</accession>
<proteinExistence type="predicted"/>
<evidence type="ECO:0000256" key="3">
    <source>
        <dbReference type="ARBA" id="ARBA00023125"/>
    </source>
</evidence>
<dbReference type="PROSITE" id="PS51755">
    <property type="entry name" value="OMPR_PHOB"/>
    <property type="match status" value="1"/>
</dbReference>
<evidence type="ECO:0000259" key="8">
    <source>
        <dbReference type="PROSITE" id="PS50110"/>
    </source>
</evidence>
<dbReference type="PROSITE" id="PS50110">
    <property type="entry name" value="RESPONSE_REGULATORY"/>
    <property type="match status" value="1"/>
</dbReference>
<name>A0ABV3CNT4_STREX</name>
<dbReference type="Pfam" id="PF00072">
    <property type="entry name" value="Response_reg"/>
    <property type="match status" value="1"/>
</dbReference>
<keyword evidence="2" id="KW-0805">Transcription regulation</keyword>
<dbReference type="Gene3D" id="1.10.10.10">
    <property type="entry name" value="Winged helix-like DNA-binding domain superfamily/Winged helix DNA-binding domain"/>
    <property type="match status" value="1"/>
</dbReference>
<dbReference type="Proteomes" id="UP001551210">
    <property type="component" value="Unassembled WGS sequence"/>
</dbReference>
<dbReference type="EMBL" id="JBEZAM010000001">
    <property type="protein sequence ID" value="MEU7291871.1"/>
    <property type="molecule type" value="Genomic_DNA"/>
</dbReference>
<comment type="caution">
    <text evidence="10">The sequence shown here is derived from an EMBL/GenBank/DDBJ whole genome shotgun (WGS) entry which is preliminary data.</text>
</comment>
<evidence type="ECO:0000256" key="2">
    <source>
        <dbReference type="ARBA" id="ARBA00023015"/>
    </source>
</evidence>
<evidence type="ECO:0000256" key="7">
    <source>
        <dbReference type="PROSITE-ProRule" id="PRU01091"/>
    </source>
</evidence>
<dbReference type="CDD" id="cd00383">
    <property type="entry name" value="trans_reg_C"/>
    <property type="match status" value="1"/>
</dbReference>
<dbReference type="PANTHER" id="PTHR48111">
    <property type="entry name" value="REGULATOR OF RPOS"/>
    <property type="match status" value="1"/>
</dbReference>
<dbReference type="SUPFAM" id="SSF46894">
    <property type="entry name" value="C-terminal effector domain of the bipartite response regulators"/>
    <property type="match status" value="1"/>
</dbReference>
<protein>
    <recommendedName>
        <fullName evidence="5">Sensory transduction protein RegX3</fullName>
    </recommendedName>
</protein>
<organism evidence="10 11">
    <name type="scientific">Streptomyces exfoliatus</name>
    <name type="common">Streptomyces hydrogenans</name>
    <dbReference type="NCBI Taxonomy" id="1905"/>
    <lineage>
        <taxon>Bacteria</taxon>
        <taxon>Bacillati</taxon>
        <taxon>Actinomycetota</taxon>
        <taxon>Actinomycetes</taxon>
        <taxon>Kitasatosporales</taxon>
        <taxon>Streptomycetaceae</taxon>
        <taxon>Streptomyces</taxon>
    </lineage>
</organism>
<dbReference type="InterPro" id="IPR011006">
    <property type="entry name" value="CheY-like_superfamily"/>
</dbReference>
<feature type="domain" description="Response regulatory" evidence="8">
    <location>
        <begin position="2"/>
        <end position="113"/>
    </location>
</feature>
<evidence type="ECO:0000256" key="5">
    <source>
        <dbReference type="ARBA" id="ARBA00041201"/>
    </source>
</evidence>
<evidence type="ECO:0000259" key="9">
    <source>
        <dbReference type="PROSITE" id="PS51755"/>
    </source>
</evidence>
<feature type="domain" description="OmpR/PhoB-type" evidence="9">
    <location>
        <begin position="131"/>
        <end position="226"/>
    </location>
</feature>